<keyword evidence="6" id="KW-1185">Reference proteome</keyword>
<dbReference type="PANTHER" id="PTHR11008">
    <property type="entry name" value="PROTEIN TAKEOUT-LIKE PROTEIN"/>
    <property type="match status" value="1"/>
</dbReference>
<reference evidence="5" key="1">
    <citation type="submission" date="2022-01" db="EMBL/GenBank/DDBJ databases">
        <authorList>
            <person name="King R."/>
        </authorList>
    </citation>
    <scope>NUCLEOTIDE SEQUENCE</scope>
</reference>
<dbReference type="OrthoDB" id="8174700at2759"/>
<evidence type="ECO:0000256" key="1">
    <source>
        <dbReference type="ARBA" id="ARBA00022729"/>
    </source>
</evidence>
<protein>
    <submittedName>
        <fullName evidence="5">Uncharacterized protein</fullName>
    </submittedName>
</protein>
<dbReference type="PANTHER" id="PTHR11008:SF39">
    <property type="entry name" value="CIRCADIAN CLOCK-CONTROLLED PROTEIN-LIKE PROTEIN"/>
    <property type="match status" value="1"/>
</dbReference>
<gene>
    <name evidence="5" type="ORF">NEZAVI_LOCUS8751</name>
</gene>
<accession>A0A9P0HC25</accession>
<proteinExistence type="inferred from homology"/>
<dbReference type="Gene3D" id="3.15.10.30">
    <property type="entry name" value="Haemolymph juvenile hormone binding protein"/>
    <property type="match status" value="1"/>
</dbReference>
<dbReference type="SMART" id="SM00700">
    <property type="entry name" value="JHBP"/>
    <property type="match status" value="1"/>
</dbReference>
<keyword evidence="4" id="KW-1133">Transmembrane helix</keyword>
<keyword evidence="1" id="KW-0732">Signal</keyword>
<evidence type="ECO:0000256" key="4">
    <source>
        <dbReference type="SAM" id="Phobius"/>
    </source>
</evidence>
<dbReference type="GO" id="GO:0007623">
    <property type="term" value="P:circadian rhythm"/>
    <property type="evidence" value="ECO:0007669"/>
    <property type="project" value="UniProtKB-ARBA"/>
</dbReference>
<sequence>MRGCHLILGTVCPHRLVHSSSTPAMDIPAYFNSFLCITVMLLGISLANVPSYINVCSRNDPKVEECIRNSIEALRPKLVVGIPELGVPSFEPWKIPQEFVLIRGGDLKAIGTDVRVWGTSKFEIKSLKADIQKDKLRFEFEVTFPYMNIEGNYDINLRILTIHIKGNGPFQSNNTDVDAKAVLSGVIVERDGKKYLEYKSADLTVDWSIGSIMLGNLFNGDKTLGTAVNNALNQNKRAVMDALKPRIEKMVAKHVMDVANNINHQFTYDELFPEK</sequence>
<dbReference type="InterPro" id="IPR010562">
    <property type="entry name" value="Haemolymph_juvenile_hormone-bd"/>
</dbReference>
<dbReference type="GO" id="GO:0005615">
    <property type="term" value="C:extracellular space"/>
    <property type="evidence" value="ECO:0007669"/>
    <property type="project" value="TreeGrafter"/>
</dbReference>
<keyword evidence="4" id="KW-0472">Membrane</keyword>
<dbReference type="Pfam" id="PF06585">
    <property type="entry name" value="JHBP"/>
    <property type="match status" value="1"/>
</dbReference>
<organism evidence="5 6">
    <name type="scientific">Nezara viridula</name>
    <name type="common">Southern green stink bug</name>
    <name type="synonym">Cimex viridulus</name>
    <dbReference type="NCBI Taxonomy" id="85310"/>
    <lineage>
        <taxon>Eukaryota</taxon>
        <taxon>Metazoa</taxon>
        <taxon>Ecdysozoa</taxon>
        <taxon>Arthropoda</taxon>
        <taxon>Hexapoda</taxon>
        <taxon>Insecta</taxon>
        <taxon>Pterygota</taxon>
        <taxon>Neoptera</taxon>
        <taxon>Paraneoptera</taxon>
        <taxon>Hemiptera</taxon>
        <taxon>Heteroptera</taxon>
        <taxon>Panheteroptera</taxon>
        <taxon>Pentatomomorpha</taxon>
        <taxon>Pentatomoidea</taxon>
        <taxon>Pentatomidae</taxon>
        <taxon>Pentatominae</taxon>
        <taxon>Nezara</taxon>
    </lineage>
</organism>
<feature type="transmembrane region" description="Helical" evidence="4">
    <location>
        <begin position="29"/>
        <end position="49"/>
    </location>
</feature>
<evidence type="ECO:0000313" key="6">
    <source>
        <dbReference type="Proteomes" id="UP001152798"/>
    </source>
</evidence>
<dbReference type="InterPro" id="IPR038606">
    <property type="entry name" value="To_sf"/>
</dbReference>
<dbReference type="Proteomes" id="UP001152798">
    <property type="component" value="Chromosome 4"/>
</dbReference>
<dbReference type="AlphaFoldDB" id="A0A9P0HC25"/>
<dbReference type="EMBL" id="OV725080">
    <property type="protein sequence ID" value="CAH1399269.1"/>
    <property type="molecule type" value="Genomic_DNA"/>
</dbReference>
<dbReference type="FunFam" id="3.15.10.30:FF:000001">
    <property type="entry name" value="Takeout-like protein 1"/>
    <property type="match status" value="1"/>
</dbReference>
<name>A0A9P0HC25_NEZVI</name>
<keyword evidence="4" id="KW-0812">Transmembrane</keyword>
<evidence type="ECO:0000256" key="3">
    <source>
        <dbReference type="ARBA" id="ARBA00060902"/>
    </source>
</evidence>
<evidence type="ECO:0000256" key="2">
    <source>
        <dbReference type="ARBA" id="ARBA00023108"/>
    </source>
</evidence>
<keyword evidence="2" id="KW-0090">Biological rhythms</keyword>
<comment type="similarity">
    <text evidence="3">Belongs to the TO family.</text>
</comment>
<evidence type="ECO:0000313" key="5">
    <source>
        <dbReference type="EMBL" id="CAH1399269.1"/>
    </source>
</evidence>